<dbReference type="SUPFAM" id="SSF52821">
    <property type="entry name" value="Rhodanese/Cell cycle control phosphatase"/>
    <property type="match status" value="1"/>
</dbReference>
<dbReference type="Gene3D" id="3.50.50.60">
    <property type="entry name" value="FAD/NAD(P)-binding domain"/>
    <property type="match status" value="2"/>
</dbReference>
<dbReference type="InterPro" id="IPR004099">
    <property type="entry name" value="Pyr_nucl-diS_OxRdtase_dimer"/>
</dbReference>
<reference evidence="6 7" key="1">
    <citation type="journal article" date="2016" name="Genome Biol. Evol.">
        <title>Divergent and convergent evolution of fungal pathogenicity.</title>
        <authorList>
            <person name="Shang Y."/>
            <person name="Xiao G."/>
            <person name="Zheng P."/>
            <person name="Cen K."/>
            <person name="Zhan S."/>
            <person name="Wang C."/>
        </authorList>
    </citation>
    <scope>NUCLEOTIDE SEQUENCE [LARGE SCALE GENOMIC DNA]</scope>
    <source>
        <strain evidence="6 7">RCEF 264</strain>
    </source>
</reference>
<dbReference type="PROSITE" id="PS51257">
    <property type="entry name" value="PROKAR_LIPOPROTEIN"/>
    <property type="match status" value="1"/>
</dbReference>
<dbReference type="Gene3D" id="3.40.250.10">
    <property type="entry name" value="Rhodanese-like domain"/>
    <property type="match status" value="1"/>
</dbReference>
<evidence type="ECO:0000313" key="7">
    <source>
        <dbReference type="Proteomes" id="UP000076874"/>
    </source>
</evidence>
<dbReference type="PANTHER" id="PTHR43429">
    <property type="entry name" value="PYRIDINE NUCLEOTIDE-DISULFIDE OXIDOREDUCTASE DOMAIN-CONTAINING"/>
    <property type="match status" value="1"/>
</dbReference>
<dbReference type="Pfam" id="PF00581">
    <property type="entry name" value="Rhodanese"/>
    <property type="match status" value="1"/>
</dbReference>
<dbReference type="InterPro" id="IPR016156">
    <property type="entry name" value="FAD/NAD-linked_Rdtase_dimer_sf"/>
</dbReference>
<evidence type="ECO:0000256" key="2">
    <source>
        <dbReference type="ARBA" id="ARBA00009130"/>
    </source>
</evidence>
<accession>A0A167S1T8</accession>
<keyword evidence="4" id="KW-0274">FAD</keyword>
<sequence length="588" mass="62644">MSGQPKRILIVGGVAAGMSCAARLRRLDEHAAIIVVEMGPYVSYANCGLPYALGGVIADESALHVQTVAKLQSWFNLDIRVNTALVRIQRSAKSATVRDLATNVDSVLPYDKLVLAMGNESVVPSSIEGARLAHVHTLQTIPDLQAIEAIMAATTTTTTTTTPCHTAAVIGGGFIGLEAAENLHRRGLAVTIFEYGTHVFPPIDADIAQVLHDELRRNGVRLELDARVTKISARRQTTSDAKTEEEASLSSPPLVFAEGQHEPVPADLVILAVGARARTAIARDSGLAVGETGVTVNDAMQTSDPDIYAVGDMVETPNIVAAGRHMQAALAGPANRQGRLAADHICGHDVRYRGSLGTSVCKVFGLTVGIVGLSCHALDRLGIRHQYVTVHPPQHATYYGGATAMTIKLAFAQPGGRIVGAQLVGQEGVDKRIDVLATAMRAGMTVEDLEHLELGYAPPYGAAKDAVNMAGFVAGNVLRGDVQIVHASDLTANELLHKFQVLDVRSAEEYARGCVKGAVNTPLPELRERLSEVRKDVPVVVYCFVGYRGYVAARILEQNGYDVYNLDGGFKTVTDAGYRALQEHPHGA</sequence>
<keyword evidence="7" id="KW-1185">Reference proteome</keyword>
<dbReference type="SUPFAM" id="SSF55424">
    <property type="entry name" value="FAD/NAD-linked reductases, dimerisation (C-terminal) domain"/>
    <property type="match status" value="1"/>
</dbReference>
<organism evidence="6 7">
    <name type="scientific">Niveomyces insectorum RCEF 264</name>
    <dbReference type="NCBI Taxonomy" id="1081102"/>
    <lineage>
        <taxon>Eukaryota</taxon>
        <taxon>Fungi</taxon>
        <taxon>Dikarya</taxon>
        <taxon>Ascomycota</taxon>
        <taxon>Pezizomycotina</taxon>
        <taxon>Sordariomycetes</taxon>
        <taxon>Hypocreomycetidae</taxon>
        <taxon>Hypocreales</taxon>
        <taxon>Cordycipitaceae</taxon>
        <taxon>Niveomyces</taxon>
    </lineage>
</organism>
<dbReference type="EMBL" id="AZHD01000011">
    <property type="protein sequence ID" value="OAA59150.1"/>
    <property type="molecule type" value="Genomic_DNA"/>
</dbReference>
<dbReference type="SUPFAM" id="SSF51905">
    <property type="entry name" value="FAD/NAD(P)-binding domain"/>
    <property type="match status" value="1"/>
</dbReference>
<dbReference type="InterPro" id="IPR050260">
    <property type="entry name" value="FAD-bd_OxRdtase"/>
</dbReference>
<keyword evidence="3" id="KW-0285">Flavoprotein</keyword>
<evidence type="ECO:0000256" key="1">
    <source>
        <dbReference type="ARBA" id="ARBA00001974"/>
    </source>
</evidence>
<dbReference type="OrthoDB" id="361797at2759"/>
<dbReference type="Pfam" id="PF02852">
    <property type="entry name" value="Pyr_redox_dim"/>
    <property type="match status" value="1"/>
</dbReference>
<gene>
    <name evidence="6" type="ORF">SPI_06352</name>
</gene>
<dbReference type="InterPro" id="IPR023753">
    <property type="entry name" value="FAD/NAD-binding_dom"/>
</dbReference>
<evidence type="ECO:0000259" key="5">
    <source>
        <dbReference type="PROSITE" id="PS50206"/>
    </source>
</evidence>
<name>A0A167S1T8_9HYPO</name>
<comment type="cofactor">
    <cofactor evidence="1">
        <name>FAD</name>
        <dbReference type="ChEBI" id="CHEBI:57692"/>
    </cofactor>
</comment>
<dbReference type="Pfam" id="PF07992">
    <property type="entry name" value="Pyr_redox_2"/>
    <property type="match status" value="1"/>
</dbReference>
<dbReference type="PRINTS" id="PR00411">
    <property type="entry name" value="PNDRDTASEI"/>
</dbReference>
<proteinExistence type="inferred from homology"/>
<comment type="caution">
    <text evidence="6">The sequence shown here is derived from an EMBL/GenBank/DDBJ whole genome shotgun (WGS) entry which is preliminary data.</text>
</comment>
<feature type="domain" description="Rhodanese" evidence="5">
    <location>
        <begin position="495"/>
        <end position="582"/>
    </location>
</feature>
<dbReference type="SMART" id="SM00450">
    <property type="entry name" value="RHOD"/>
    <property type="match status" value="1"/>
</dbReference>
<dbReference type="GO" id="GO:0016491">
    <property type="term" value="F:oxidoreductase activity"/>
    <property type="evidence" value="ECO:0007669"/>
    <property type="project" value="InterPro"/>
</dbReference>
<dbReference type="PRINTS" id="PR00368">
    <property type="entry name" value="FADPNR"/>
</dbReference>
<protein>
    <submittedName>
        <fullName evidence="6">FAD-dependent pyridine nucleotide-disulfide oxidoreductase</fullName>
    </submittedName>
</protein>
<dbReference type="InterPro" id="IPR001763">
    <property type="entry name" value="Rhodanese-like_dom"/>
</dbReference>
<dbReference type="Proteomes" id="UP000076874">
    <property type="component" value="Unassembled WGS sequence"/>
</dbReference>
<evidence type="ECO:0000313" key="6">
    <source>
        <dbReference type="EMBL" id="OAA59150.1"/>
    </source>
</evidence>
<dbReference type="STRING" id="1081102.A0A167S1T8"/>
<dbReference type="InterPro" id="IPR036188">
    <property type="entry name" value="FAD/NAD-bd_sf"/>
</dbReference>
<dbReference type="AlphaFoldDB" id="A0A167S1T8"/>
<comment type="similarity">
    <text evidence="2">Belongs to the class-III pyridine nucleotide-disulfide oxidoreductase family.</text>
</comment>
<evidence type="ECO:0000256" key="4">
    <source>
        <dbReference type="ARBA" id="ARBA00022827"/>
    </source>
</evidence>
<dbReference type="InterPro" id="IPR036873">
    <property type="entry name" value="Rhodanese-like_dom_sf"/>
</dbReference>
<dbReference type="PROSITE" id="PS50206">
    <property type="entry name" value="RHODANESE_3"/>
    <property type="match status" value="1"/>
</dbReference>
<evidence type="ECO:0000256" key="3">
    <source>
        <dbReference type="ARBA" id="ARBA00022630"/>
    </source>
</evidence>